<gene>
    <name evidence="2" type="ORF">K466DRAFT_571059</name>
</gene>
<reference evidence="2 3" key="1">
    <citation type="journal article" date="2019" name="Nat. Ecol. Evol.">
        <title>Megaphylogeny resolves global patterns of mushroom evolution.</title>
        <authorList>
            <person name="Varga T."/>
            <person name="Krizsan K."/>
            <person name="Foldi C."/>
            <person name="Dima B."/>
            <person name="Sanchez-Garcia M."/>
            <person name="Sanchez-Ramirez S."/>
            <person name="Szollosi G.J."/>
            <person name="Szarkandi J.G."/>
            <person name="Papp V."/>
            <person name="Albert L."/>
            <person name="Andreopoulos W."/>
            <person name="Angelini C."/>
            <person name="Antonin V."/>
            <person name="Barry K.W."/>
            <person name="Bougher N.L."/>
            <person name="Buchanan P."/>
            <person name="Buyck B."/>
            <person name="Bense V."/>
            <person name="Catcheside P."/>
            <person name="Chovatia M."/>
            <person name="Cooper J."/>
            <person name="Damon W."/>
            <person name="Desjardin D."/>
            <person name="Finy P."/>
            <person name="Geml J."/>
            <person name="Haridas S."/>
            <person name="Hughes K."/>
            <person name="Justo A."/>
            <person name="Karasinski D."/>
            <person name="Kautmanova I."/>
            <person name="Kiss B."/>
            <person name="Kocsube S."/>
            <person name="Kotiranta H."/>
            <person name="LaButti K.M."/>
            <person name="Lechner B.E."/>
            <person name="Liimatainen K."/>
            <person name="Lipzen A."/>
            <person name="Lukacs Z."/>
            <person name="Mihaltcheva S."/>
            <person name="Morgado L.N."/>
            <person name="Niskanen T."/>
            <person name="Noordeloos M.E."/>
            <person name="Ohm R.A."/>
            <person name="Ortiz-Santana B."/>
            <person name="Ovrebo C."/>
            <person name="Racz N."/>
            <person name="Riley R."/>
            <person name="Savchenko A."/>
            <person name="Shiryaev A."/>
            <person name="Soop K."/>
            <person name="Spirin V."/>
            <person name="Szebenyi C."/>
            <person name="Tomsovsky M."/>
            <person name="Tulloss R.E."/>
            <person name="Uehling J."/>
            <person name="Grigoriev I.V."/>
            <person name="Vagvolgyi C."/>
            <person name="Papp T."/>
            <person name="Martin F.M."/>
            <person name="Miettinen O."/>
            <person name="Hibbett D.S."/>
            <person name="Nagy L.G."/>
        </authorList>
    </citation>
    <scope>NUCLEOTIDE SEQUENCE [LARGE SCALE GENOMIC DNA]</scope>
    <source>
        <strain evidence="2 3">HHB13444</strain>
    </source>
</reference>
<evidence type="ECO:0000256" key="1">
    <source>
        <dbReference type="SAM" id="MobiDB-lite"/>
    </source>
</evidence>
<feature type="compositionally biased region" description="Polar residues" evidence="1">
    <location>
        <begin position="9"/>
        <end position="25"/>
    </location>
</feature>
<feature type="non-terminal residue" evidence="2">
    <location>
        <position position="331"/>
    </location>
</feature>
<dbReference type="EMBL" id="ML212808">
    <property type="protein sequence ID" value="TFK78096.1"/>
    <property type="molecule type" value="Genomic_DNA"/>
</dbReference>
<protein>
    <submittedName>
        <fullName evidence="2">Uncharacterized protein</fullName>
    </submittedName>
</protein>
<name>A0A5C3NKS1_9APHY</name>
<feature type="region of interest" description="Disordered" evidence="1">
    <location>
        <begin position="1"/>
        <end position="30"/>
    </location>
</feature>
<keyword evidence="3" id="KW-1185">Reference proteome</keyword>
<dbReference type="STRING" id="1314778.A0A5C3NKS1"/>
<dbReference type="AlphaFoldDB" id="A0A5C3NKS1"/>
<dbReference type="Proteomes" id="UP000308197">
    <property type="component" value="Unassembled WGS sequence"/>
</dbReference>
<organism evidence="2 3">
    <name type="scientific">Polyporus arcularius HHB13444</name>
    <dbReference type="NCBI Taxonomy" id="1314778"/>
    <lineage>
        <taxon>Eukaryota</taxon>
        <taxon>Fungi</taxon>
        <taxon>Dikarya</taxon>
        <taxon>Basidiomycota</taxon>
        <taxon>Agaricomycotina</taxon>
        <taxon>Agaricomycetes</taxon>
        <taxon>Polyporales</taxon>
        <taxon>Polyporaceae</taxon>
        <taxon>Polyporus</taxon>
    </lineage>
</organism>
<proteinExistence type="predicted"/>
<evidence type="ECO:0000313" key="2">
    <source>
        <dbReference type="EMBL" id="TFK78096.1"/>
    </source>
</evidence>
<sequence length="331" mass="37587">MSKARRLCNENTTSRQVPSELQNENVETDHAPKQFRLHIRSAELQSAKANRRLDNRPNLENKMSNAEAWRTDVNAFLTVPNRQGESTLYSAVNVPDQFELPRQVHTNPANNMSDKALRHMQYANSACPEIPYVLHNIPMNDPLLGRLGPDCGWLYPVSYTNGWGMHDDIRHSWWQLERGLMLISNTLLELDSSNAGKEVYRAEKWPEPSSFRYRDAHGQFHGAATAIRLSWTAMLVLAARCSMAIALWNKNLTSGIPHWVVRLQQSGIPSSWIEALQSSAITDFSLGLRVGVVIQPAHCPWMSHVPFYRLAGCPTFVEWGTKPKMLSEFIK</sequence>
<dbReference type="InParanoid" id="A0A5C3NKS1"/>
<accession>A0A5C3NKS1</accession>
<evidence type="ECO:0000313" key="3">
    <source>
        <dbReference type="Proteomes" id="UP000308197"/>
    </source>
</evidence>